<keyword evidence="2" id="KW-1133">Transmembrane helix</keyword>
<feature type="compositionally biased region" description="Basic and acidic residues" evidence="1">
    <location>
        <begin position="195"/>
        <end position="220"/>
    </location>
</feature>
<dbReference type="EMBL" id="DSRU01000410">
    <property type="protein sequence ID" value="HFN01465.1"/>
    <property type="molecule type" value="Genomic_DNA"/>
</dbReference>
<feature type="compositionally biased region" description="Acidic residues" evidence="1">
    <location>
        <begin position="245"/>
        <end position="262"/>
    </location>
</feature>
<gene>
    <name evidence="3" type="ORF">ENR64_27705</name>
</gene>
<keyword evidence="2" id="KW-0812">Transmembrane</keyword>
<name>A0A7C3KHU5_9CYAN</name>
<feature type="compositionally biased region" description="Acidic residues" evidence="1">
    <location>
        <begin position="135"/>
        <end position="146"/>
    </location>
</feature>
<feature type="region of interest" description="Disordered" evidence="1">
    <location>
        <begin position="80"/>
        <end position="262"/>
    </location>
</feature>
<proteinExistence type="predicted"/>
<evidence type="ECO:0000256" key="1">
    <source>
        <dbReference type="SAM" id="MobiDB-lite"/>
    </source>
</evidence>
<evidence type="ECO:0000313" key="3">
    <source>
        <dbReference type="EMBL" id="HFN01465.1"/>
    </source>
</evidence>
<evidence type="ECO:0000256" key="2">
    <source>
        <dbReference type="SAM" id="Phobius"/>
    </source>
</evidence>
<dbReference type="AlphaFoldDB" id="A0A7C3KHU5"/>
<feature type="compositionally biased region" description="Low complexity" evidence="1">
    <location>
        <begin position="159"/>
        <end position="168"/>
    </location>
</feature>
<comment type="caution">
    <text evidence="3">The sequence shown here is derived from an EMBL/GenBank/DDBJ whole genome shotgun (WGS) entry which is preliminary data.</text>
</comment>
<feature type="transmembrane region" description="Helical" evidence="2">
    <location>
        <begin position="43"/>
        <end position="71"/>
    </location>
</feature>
<keyword evidence="2" id="KW-0472">Membrane</keyword>
<sequence>MLFRLLILLGVVGGLAVFAQSNWSSVLSITFLGLQTPALPLSLWVLGAIAVGVLTQWAISLLLQLASYATARKIRREARKQAFRGEAPPKTGVFTNPTQQAQATSSPNAATWKDWSRSETTPAQPSQPTPPPVDPIDDWEAPPSDDWENRRTTSSREAPSPTTQTTPQPSRPANIFETPQAPRASAQSGTVYSHKYRESNRDEVHKREPEPNKPIVDAEYRVIVPPYQTPSQTSNPAPSQRPEAEVDADDWFEDDTDTSPKQ</sequence>
<feature type="compositionally biased region" description="Polar residues" evidence="1">
    <location>
        <begin position="229"/>
        <end position="238"/>
    </location>
</feature>
<accession>A0A7C3KHU5</accession>
<protein>
    <submittedName>
        <fullName evidence="3">DUF1049 domain-containing protein</fullName>
    </submittedName>
</protein>
<reference evidence="3" key="1">
    <citation type="journal article" date="2020" name="mSystems">
        <title>Genome- and Community-Level Interaction Insights into Carbon Utilization and Element Cycling Functions of Hydrothermarchaeota in Hydrothermal Sediment.</title>
        <authorList>
            <person name="Zhou Z."/>
            <person name="Liu Y."/>
            <person name="Xu W."/>
            <person name="Pan J."/>
            <person name="Luo Z.H."/>
            <person name="Li M."/>
        </authorList>
    </citation>
    <scope>NUCLEOTIDE SEQUENCE [LARGE SCALE GENOMIC DNA]</scope>
    <source>
        <strain evidence="3">SpSt-418</strain>
    </source>
</reference>
<feature type="compositionally biased region" description="Pro residues" evidence="1">
    <location>
        <begin position="125"/>
        <end position="134"/>
    </location>
</feature>
<feature type="compositionally biased region" description="Polar residues" evidence="1">
    <location>
        <begin position="93"/>
        <end position="109"/>
    </location>
</feature>
<organism evidence="3">
    <name type="scientific">Oscillatoriales cyanobacterium SpSt-418</name>
    <dbReference type="NCBI Taxonomy" id="2282169"/>
    <lineage>
        <taxon>Bacteria</taxon>
        <taxon>Bacillati</taxon>
        <taxon>Cyanobacteriota</taxon>
        <taxon>Cyanophyceae</taxon>
        <taxon>Oscillatoriophycideae</taxon>
        <taxon>Oscillatoriales</taxon>
    </lineage>
</organism>